<dbReference type="CDD" id="cd08422">
    <property type="entry name" value="PBP2_CrgA_like"/>
    <property type="match status" value="1"/>
</dbReference>
<dbReference type="EMBL" id="JAKUDL010000005">
    <property type="protein sequence ID" value="MCH4295614.1"/>
    <property type="molecule type" value="Genomic_DNA"/>
</dbReference>
<dbReference type="SUPFAM" id="SSF46785">
    <property type="entry name" value="Winged helix' DNA-binding domain"/>
    <property type="match status" value="1"/>
</dbReference>
<evidence type="ECO:0000256" key="4">
    <source>
        <dbReference type="ARBA" id="ARBA00023163"/>
    </source>
</evidence>
<dbReference type="PANTHER" id="PTHR30537">
    <property type="entry name" value="HTH-TYPE TRANSCRIPTIONAL REGULATOR"/>
    <property type="match status" value="1"/>
</dbReference>
<accession>A0AAJ1BJ03</accession>
<sequence>MYEPVFTADVSYDTNSIEPAQPPKSPIKPHLLHQQLPLIYVFRLVAELGSFQAAAHRLALPRSSVSKKIAALEDFCAERLFARHTRALKLTDAGVALLSATDGLSQLLAQTENWLVGQQRSLSGRVKLSCSTLLAAEYLMPRVIELRRLYPQISLELDFRDELVDLLDEGVDIAIRVGKLPDSSLVAKRVGLKRFGWYASPGYLKQRGVPAAPESLSEHDCIVYRNRHLCMDLWRFSGPDGRISEHRVSAAILSSDSRSLLELALADQGIIMADRLLARRYLATGQLVSLFDDWQHPETQPVHLVCLGRNSRSRAAETLWERLAEWLQADLA</sequence>
<feature type="domain" description="HTH lysR-type" evidence="5">
    <location>
        <begin position="34"/>
        <end position="91"/>
    </location>
</feature>
<evidence type="ECO:0000256" key="2">
    <source>
        <dbReference type="ARBA" id="ARBA00023015"/>
    </source>
</evidence>
<evidence type="ECO:0000256" key="3">
    <source>
        <dbReference type="ARBA" id="ARBA00023125"/>
    </source>
</evidence>
<dbReference type="GO" id="GO:0043565">
    <property type="term" value="F:sequence-specific DNA binding"/>
    <property type="evidence" value="ECO:0007669"/>
    <property type="project" value="TreeGrafter"/>
</dbReference>
<dbReference type="InterPro" id="IPR005119">
    <property type="entry name" value="LysR_subst-bd"/>
</dbReference>
<comment type="similarity">
    <text evidence="1">Belongs to the LysR transcriptional regulatory family.</text>
</comment>
<dbReference type="InterPro" id="IPR036388">
    <property type="entry name" value="WH-like_DNA-bd_sf"/>
</dbReference>
<protein>
    <submittedName>
        <fullName evidence="6">LysR family transcriptional regulator</fullName>
    </submittedName>
</protein>
<dbReference type="Gene3D" id="3.40.190.290">
    <property type="match status" value="1"/>
</dbReference>
<proteinExistence type="inferred from homology"/>
<name>A0AAJ1BJ03_9GAMM</name>
<keyword evidence="7" id="KW-1185">Reference proteome</keyword>
<dbReference type="PANTHER" id="PTHR30537:SF5">
    <property type="entry name" value="HTH-TYPE TRANSCRIPTIONAL ACTIVATOR TTDR-RELATED"/>
    <property type="match status" value="1"/>
</dbReference>
<keyword evidence="4" id="KW-0804">Transcription</keyword>
<dbReference type="SUPFAM" id="SSF53850">
    <property type="entry name" value="Periplasmic binding protein-like II"/>
    <property type="match status" value="1"/>
</dbReference>
<dbReference type="RefSeq" id="WP_240591796.1">
    <property type="nucleotide sequence ID" value="NZ_JAKUDL010000005.1"/>
</dbReference>
<dbReference type="InterPro" id="IPR036390">
    <property type="entry name" value="WH_DNA-bd_sf"/>
</dbReference>
<dbReference type="Gene3D" id="1.10.10.10">
    <property type="entry name" value="Winged helix-like DNA-binding domain superfamily/Winged helix DNA-binding domain"/>
    <property type="match status" value="1"/>
</dbReference>
<dbReference type="AlphaFoldDB" id="A0AAJ1BJ03"/>
<dbReference type="Proteomes" id="UP001297581">
    <property type="component" value="Unassembled WGS sequence"/>
</dbReference>
<evidence type="ECO:0000256" key="1">
    <source>
        <dbReference type="ARBA" id="ARBA00009437"/>
    </source>
</evidence>
<gene>
    <name evidence="6" type="ORF">MJ923_15000</name>
</gene>
<dbReference type="GO" id="GO:0003700">
    <property type="term" value="F:DNA-binding transcription factor activity"/>
    <property type="evidence" value="ECO:0007669"/>
    <property type="project" value="InterPro"/>
</dbReference>
<dbReference type="GO" id="GO:0006351">
    <property type="term" value="P:DNA-templated transcription"/>
    <property type="evidence" value="ECO:0007669"/>
    <property type="project" value="TreeGrafter"/>
</dbReference>
<organism evidence="6 7">
    <name type="scientific">Shewanella zhuhaiensis</name>
    <dbReference type="NCBI Taxonomy" id="2919576"/>
    <lineage>
        <taxon>Bacteria</taxon>
        <taxon>Pseudomonadati</taxon>
        <taxon>Pseudomonadota</taxon>
        <taxon>Gammaproteobacteria</taxon>
        <taxon>Alteromonadales</taxon>
        <taxon>Shewanellaceae</taxon>
        <taxon>Shewanella</taxon>
    </lineage>
</organism>
<dbReference type="Pfam" id="PF03466">
    <property type="entry name" value="LysR_substrate"/>
    <property type="match status" value="1"/>
</dbReference>
<comment type="caution">
    <text evidence="6">The sequence shown here is derived from an EMBL/GenBank/DDBJ whole genome shotgun (WGS) entry which is preliminary data.</text>
</comment>
<keyword evidence="2" id="KW-0805">Transcription regulation</keyword>
<evidence type="ECO:0000259" key="5">
    <source>
        <dbReference type="PROSITE" id="PS50931"/>
    </source>
</evidence>
<dbReference type="InterPro" id="IPR000847">
    <property type="entry name" value="LysR_HTH_N"/>
</dbReference>
<evidence type="ECO:0000313" key="7">
    <source>
        <dbReference type="Proteomes" id="UP001297581"/>
    </source>
</evidence>
<evidence type="ECO:0000313" key="6">
    <source>
        <dbReference type="EMBL" id="MCH4295614.1"/>
    </source>
</evidence>
<dbReference type="Pfam" id="PF00126">
    <property type="entry name" value="HTH_1"/>
    <property type="match status" value="1"/>
</dbReference>
<reference evidence="6 7" key="1">
    <citation type="submission" date="2022-02" db="EMBL/GenBank/DDBJ databases">
        <title>The genome sequence of Shewanella sp. 3B26.</title>
        <authorList>
            <person name="Du J."/>
        </authorList>
    </citation>
    <scope>NUCLEOTIDE SEQUENCE [LARGE SCALE GENOMIC DNA]</scope>
    <source>
        <strain evidence="6 7">3B26</strain>
    </source>
</reference>
<keyword evidence="3" id="KW-0238">DNA-binding</keyword>
<dbReference type="PROSITE" id="PS50931">
    <property type="entry name" value="HTH_LYSR"/>
    <property type="match status" value="1"/>
</dbReference>
<dbReference type="InterPro" id="IPR058163">
    <property type="entry name" value="LysR-type_TF_proteobact-type"/>
</dbReference>